<name>A0A9D1M4Y3_9PROT</name>
<dbReference type="AlphaFoldDB" id="A0A9D1M4Y3"/>
<dbReference type="EMBL" id="DVNC01000042">
    <property type="protein sequence ID" value="HIU53709.1"/>
    <property type="molecule type" value="Genomic_DNA"/>
</dbReference>
<comment type="caution">
    <text evidence="1">The sequence shown here is derived from an EMBL/GenBank/DDBJ whole genome shotgun (WGS) entry which is preliminary data.</text>
</comment>
<reference evidence="1" key="2">
    <citation type="journal article" date="2021" name="PeerJ">
        <title>Extensive microbial diversity within the chicken gut microbiome revealed by metagenomics and culture.</title>
        <authorList>
            <person name="Gilroy R."/>
            <person name="Ravi A."/>
            <person name="Getino M."/>
            <person name="Pursley I."/>
            <person name="Horton D.L."/>
            <person name="Alikhan N.F."/>
            <person name="Baker D."/>
            <person name="Gharbi K."/>
            <person name="Hall N."/>
            <person name="Watson M."/>
            <person name="Adriaenssens E.M."/>
            <person name="Foster-Nyarko E."/>
            <person name="Jarju S."/>
            <person name="Secka A."/>
            <person name="Antonio M."/>
            <person name="Oren A."/>
            <person name="Chaudhuri R.R."/>
            <person name="La Ragione R."/>
            <person name="Hildebrand F."/>
            <person name="Pallen M.J."/>
        </authorList>
    </citation>
    <scope>NUCLEOTIDE SEQUENCE</scope>
    <source>
        <strain evidence="1">ChiW3-316</strain>
    </source>
</reference>
<organism evidence="1 2">
    <name type="scientific">Candidatus Scatocola faecipullorum</name>
    <dbReference type="NCBI Taxonomy" id="2840917"/>
    <lineage>
        <taxon>Bacteria</taxon>
        <taxon>Pseudomonadati</taxon>
        <taxon>Pseudomonadota</taxon>
        <taxon>Alphaproteobacteria</taxon>
        <taxon>Rhodospirillales</taxon>
        <taxon>Rhodospirillaceae</taxon>
        <taxon>Rhodospirillaceae incertae sedis</taxon>
        <taxon>Candidatus Scatocola</taxon>
    </lineage>
</organism>
<evidence type="ECO:0000313" key="1">
    <source>
        <dbReference type="EMBL" id="HIU53709.1"/>
    </source>
</evidence>
<sequence length="180" mass="20261">MDIRDWKQQYGGYLAAVNSLKQDAALQTDAVKKKALQKNKSRLNCGLRKLSAYIPGKYDVSLPCLSALLELFGEYPFLCSGCEKELLRLFCKVSLHGDMNIRGKAAAVAGILDCESVFRYVYREAGEKDACFFVSWLVALADEKAEIRTMKEHLSAVVQTSRNSYDKTPEREHLLDLLKS</sequence>
<proteinExistence type="predicted"/>
<protein>
    <submittedName>
        <fullName evidence="1">Uncharacterized protein</fullName>
    </submittedName>
</protein>
<gene>
    <name evidence="1" type="ORF">IAD20_06480</name>
</gene>
<dbReference type="Proteomes" id="UP000824107">
    <property type="component" value="Unassembled WGS sequence"/>
</dbReference>
<reference evidence="1" key="1">
    <citation type="submission" date="2020-10" db="EMBL/GenBank/DDBJ databases">
        <authorList>
            <person name="Gilroy R."/>
        </authorList>
    </citation>
    <scope>NUCLEOTIDE SEQUENCE</scope>
    <source>
        <strain evidence="1">ChiW3-316</strain>
    </source>
</reference>
<evidence type="ECO:0000313" key="2">
    <source>
        <dbReference type="Proteomes" id="UP000824107"/>
    </source>
</evidence>
<accession>A0A9D1M4Y3</accession>